<accession>A0ABR2GV79</accession>
<dbReference type="PROSITE" id="PS51196">
    <property type="entry name" value="SECA_MOTOR_DEAD"/>
    <property type="match status" value="1"/>
</dbReference>
<evidence type="ECO:0000256" key="2">
    <source>
        <dbReference type="ARBA" id="ARBA00023010"/>
    </source>
</evidence>
<evidence type="ECO:0000256" key="1">
    <source>
        <dbReference type="ARBA" id="ARBA00022927"/>
    </source>
</evidence>
<evidence type="ECO:0000259" key="3">
    <source>
        <dbReference type="PROSITE" id="PS51196"/>
    </source>
</evidence>
<dbReference type="PANTHER" id="PTHR30612">
    <property type="entry name" value="SECA INNER MEMBRANE COMPONENT OF SEC PROTEIN SECRETION SYSTEM"/>
    <property type="match status" value="1"/>
</dbReference>
<keyword evidence="1" id="KW-0813">Transport</keyword>
<name>A0ABR2GV79_9EUKA</name>
<evidence type="ECO:0000313" key="5">
    <source>
        <dbReference type="Proteomes" id="UP001470230"/>
    </source>
</evidence>
<keyword evidence="5" id="KW-1185">Reference proteome</keyword>
<dbReference type="Proteomes" id="UP001470230">
    <property type="component" value="Unassembled WGS sequence"/>
</dbReference>
<organism evidence="4 5">
    <name type="scientific">Tritrichomonas musculus</name>
    <dbReference type="NCBI Taxonomy" id="1915356"/>
    <lineage>
        <taxon>Eukaryota</taxon>
        <taxon>Metamonada</taxon>
        <taxon>Parabasalia</taxon>
        <taxon>Tritrichomonadida</taxon>
        <taxon>Tritrichomonadidae</taxon>
        <taxon>Tritrichomonas</taxon>
    </lineage>
</organism>
<dbReference type="InterPro" id="IPR027417">
    <property type="entry name" value="P-loop_NTPase"/>
</dbReference>
<keyword evidence="1" id="KW-0653">Protein transport</keyword>
<protein>
    <recommendedName>
        <fullName evidence="3">SecA family profile domain-containing protein</fullName>
    </recommendedName>
</protein>
<dbReference type="InterPro" id="IPR011115">
    <property type="entry name" value="SecA_DEAD"/>
</dbReference>
<reference evidence="4 5" key="1">
    <citation type="submission" date="2024-04" db="EMBL/GenBank/DDBJ databases">
        <title>Tritrichomonas musculus Genome.</title>
        <authorList>
            <person name="Alves-Ferreira E."/>
            <person name="Grigg M."/>
            <person name="Lorenzi H."/>
            <person name="Galac M."/>
        </authorList>
    </citation>
    <scope>NUCLEOTIDE SEQUENCE [LARGE SCALE GENOMIC DNA]</scope>
    <source>
        <strain evidence="4 5">EAF2021</strain>
    </source>
</reference>
<dbReference type="SUPFAM" id="SSF52540">
    <property type="entry name" value="P-loop containing nucleoside triphosphate hydrolases"/>
    <property type="match status" value="1"/>
</dbReference>
<keyword evidence="2" id="KW-0811">Translocation</keyword>
<comment type="caution">
    <text evidence="4">The sequence shown here is derived from an EMBL/GenBank/DDBJ whole genome shotgun (WGS) entry which is preliminary data.</text>
</comment>
<proteinExistence type="predicted"/>
<dbReference type="InterPro" id="IPR000185">
    <property type="entry name" value="SecA"/>
</dbReference>
<evidence type="ECO:0000313" key="4">
    <source>
        <dbReference type="EMBL" id="KAK8837492.1"/>
    </source>
</evidence>
<dbReference type="InterPro" id="IPR014018">
    <property type="entry name" value="SecA_motor_DEAD"/>
</dbReference>
<dbReference type="Pfam" id="PF07517">
    <property type="entry name" value="SecA_DEAD"/>
    <property type="match status" value="1"/>
</dbReference>
<feature type="domain" description="SecA family profile" evidence="3">
    <location>
        <begin position="1"/>
        <end position="184"/>
    </location>
</feature>
<gene>
    <name evidence="4" type="ORF">M9Y10_036489</name>
</gene>
<sequence length="184" mass="21160">MREKDPVKNIDFRIRKTQIYTVLEAFKKFFNDNSTTATIDDSKGSIFQIKTGEGKSCIVCLIAATLALKGKTVHIVSSNIKLSNRDYIESFEFFKMLNKKSAVLLHQNELPYYDAAINLDEEDESNIENEMNELKKNFYPDCYYANEHFENSSKMNFSTCGVDSNNNEYKGKANVVFSTFVNFE</sequence>
<dbReference type="EMBL" id="JAPFFF010000059">
    <property type="protein sequence ID" value="KAK8837492.1"/>
    <property type="molecule type" value="Genomic_DNA"/>
</dbReference>
<dbReference type="PANTHER" id="PTHR30612:SF0">
    <property type="entry name" value="CHLOROPLAST PROTEIN-TRANSPORTING ATPASE"/>
    <property type="match status" value="1"/>
</dbReference>
<dbReference type="Gene3D" id="3.40.50.300">
    <property type="entry name" value="P-loop containing nucleotide triphosphate hydrolases"/>
    <property type="match status" value="1"/>
</dbReference>